<gene>
    <name evidence="1" type="ordered locus">Sfum_3371</name>
</gene>
<keyword evidence="2" id="KW-1185">Reference proteome</keyword>
<accession>A0LNP2</accession>
<reference evidence="1 2" key="1">
    <citation type="submission" date="2006-10" db="EMBL/GenBank/DDBJ databases">
        <title>Complete sequence of Syntrophobacter fumaroxidans MPOB.</title>
        <authorList>
            <consortium name="US DOE Joint Genome Institute"/>
            <person name="Copeland A."/>
            <person name="Lucas S."/>
            <person name="Lapidus A."/>
            <person name="Barry K."/>
            <person name="Detter J.C."/>
            <person name="Glavina del Rio T."/>
            <person name="Hammon N."/>
            <person name="Israni S."/>
            <person name="Pitluck S."/>
            <person name="Goltsman E.G."/>
            <person name="Martinez M."/>
            <person name="Schmutz J."/>
            <person name="Larimer F."/>
            <person name="Land M."/>
            <person name="Hauser L."/>
            <person name="Kyrpides N."/>
            <person name="Kim E."/>
            <person name="Boone D.R."/>
            <person name="Brockman F."/>
            <person name="Culley D."/>
            <person name="Ferry J."/>
            <person name="Gunsalus R."/>
            <person name="McInerney M.J."/>
            <person name="Morrison M."/>
            <person name="Plugge C."/>
            <person name="Rohlin L."/>
            <person name="Scholten J."/>
            <person name="Sieber J."/>
            <person name="Stams A.J.M."/>
            <person name="Worm P."/>
            <person name="Henstra A.M."/>
            <person name="Richardson P."/>
        </authorList>
    </citation>
    <scope>NUCLEOTIDE SEQUENCE [LARGE SCALE GENOMIC DNA]</scope>
    <source>
        <strain evidence="2">DSM 10017 / MPOB</strain>
    </source>
</reference>
<protein>
    <submittedName>
        <fullName evidence="1">Glutamine cyclotransferase</fullName>
    </submittedName>
</protein>
<dbReference type="EMBL" id="CP000478">
    <property type="protein sequence ID" value="ABK19044.1"/>
    <property type="molecule type" value="Genomic_DNA"/>
</dbReference>
<name>A0LNP2_SYNFM</name>
<dbReference type="InParanoid" id="A0LNP2"/>
<dbReference type="PANTHER" id="PTHR31270:SF1">
    <property type="entry name" value="GLUTAMINYL-PEPTIDE CYCLOTRANSFERASE"/>
    <property type="match status" value="1"/>
</dbReference>
<dbReference type="AlphaFoldDB" id="A0LNP2"/>
<proteinExistence type="predicted"/>
<organism evidence="1 2">
    <name type="scientific">Syntrophobacter fumaroxidans (strain DSM 10017 / MPOB)</name>
    <dbReference type="NCBI Taxonomy" id="335543"/>
    <lineage>
        <taxon>Bacteria</taxon>
        <taxon>Pseudomonadati</taxon>
        <taxon>Thermodesulfobacteriota</taxon>
        <taxon>Syntrophobacteria</taxon>
        <taxon>Syntrophobacterales</taxon>
        <taxon>Syntrophobacteraceae</taxon>
        <taxon>Syntrophobacter</taxon>
    </lineage>
</organism>
<dbReference type="GO" id="GO:0016603">
    <property type="term" value="F:glutaminyl-peptide cyclotransferase activity"/>
    <property type="evidence" value="ECO:0007669"/>
    <property type="project" value="InterPro"/>
</dbReference>
<dbReference type="Pfam" id="PF05096">
    <property type="entry name" value="Glu_cyclase_2"/>
    <property type="match status" value="1"/>
</dbReference>
<dbReference type="STRING" id="335543.Sfum_3371"/>
<dbReference type="Gene3D" id="2.130.10.10">
    <property type="entry name" value="YVTN repeat-like/Quinoprotein amine dehydrogenase"/>
    <property type="match status" value="1"/>
</dbReference>
<sequence>MRVRPAALPTVRLPGLDPGLGDLLHAQRSRIHGSRLPVYDVAVVREFPHDPGAFTQGLTFSHRYLYESTGLTGKSSLRRVELETGQVAKFKPLPGIVFGEGLTAWADKLIVLTWRTGVGFVFDRESFEQQGEFTYPTEGWGITHDGRELIMSDGSARLYFLDPQTFSETRRIEVRDDRGAVTRLNELEFIKGEIFANIWCEDVIARISPDTGQVRGWIDLRGLRDRLGQSHSAEVLNGIAYDAQGDRILVTGKLWPKLFEIRIVARSGRSATDCRVARR</sequence>
<dbReference type="InterPro" id="IPR007788">
    <property type="entry name" value="QCT"/>
</dbReference>
<keyword evidence="1" id="KW-0808">Transferase</keyword>
<dbReference type="Proteomes" id="UP000001784">
    <property type="component" value="Chromosome"/>
</dbReference>
<evidence type="ECO:0000313" key="1">
    <source>
        <dbReference type="EMBL" id="ABK19044.1"/>
    </source>
</evidence>
<dbReference type="InterPro" id="IPR015943">
    <property type="entry name" value="WD40/YVTN_repeat-like_dom_sf"/>
</dbReference>
<dbReference type="PANTHER" id="PTHR31270">
    <property type="entry name" value="GLUTAMINYL-PEPTIDE CYCLOTRANSFERASE"/>
    <property type="match status" value="1"/>
</dbReference>
<dbReference type="HOGENOM" id="CLU_060272_2_2_7"/>
<dbReference type="SUPFAM" id="SSF50969">
    <property type="entry name" value="YVTN repeat-like/Quinoprotein amine dehydrogenase"/>
    <property type="match status" value="1"/>
</dbReference>
<dbReference type="InterPro" id="IPR011044">
    <property type="entry name" value="Quino_amine_DH_bsu"/>
</dbReference>
<dbReference type="eggNOG" id="COG3823">
    <property type="taxonomic scope" value="Bacteria"/>
</dbReference>
<dbReference type="KEGG" id="sfu:Sfum_3371"/>
<evidence type="ECO:0000313" key="2">
    <source>
        <dbReference type="Proteomes" id="UP000001784"/>
    </source>
</evidence>